<dbReference type="AlphaFoldDB" id="A0A1I6Y5I9"/>
<dbReference type="Gene3D" id="2.60.40.10">
    <property type="entry name" value="Immunoglobulins"/>
    <property type="match status" value="1"/>
</dbReference>
<dbReference type="PROSITE" id="PS50093">
    <property type="entry name" value="PKD"/>
    <property type="match status" value="1"/>
</dbReference>
<dbReference type="InterPro" id="IPR026444">
    <property type="entry name" value="Secre_tail"/>
</dbReference>
<organism evidence="4 5">
    <name type="scientific">Lishizhenia tianjinensis</name>
    <dbReference type="NCBI Taxonomy" id="477690"/>
    <lineage>
        <taxon>Bacteria</taxon>
        <taxon>Pseudomonadati</taxon>
        <taxon>Bacteroidota</taxon>
        <taxon>Flavobacteriia</taxon>
        <taxon>Flavobacteriales</taxon>
        <taxon>Crocinitomicaceae</taxon>
        <taxon>Lishizhenia</taxon>
    </lineage>
</organism>
<evidence type="ECO:0000259" key="3">
    <source>
        <dbReference type="PROSITE" id="PS50093"/>
    </source>
</evidence>
<dbReference type="SUPFAM" id="SSF49299">
    <property type="entry name" value="PKD domain"/>
    <property type="match status" value="1"/>
</dbReference>
<keyword evidence="5" id="KW-1185">Reference proteome</keyword>
<dbReference type="InterPro" id="IPR000601">
    <property type="entry name" value="PKD_dom"/>
</dbReference>
<accession>A0A1I6Y5I9</accession>
<dbReference type="Pfam" id="PF18962">
    <property type="entry name" value="Por_Secre_tail"/>
    <property type="match status" value="1"/>
</dbReference>
<dbReference type="Pfam" id="PF18911">
    <property type="entry name" value="PKD_4"/>
    <property type="match status" value="1"/>
</dbReference>
<keyword evidence="1 2" id="KW-0732">Signal</keyword>
<proteinExistence type="predicted"/>
<dbReference type="InterPro" id="IPR035986">
    <property type="entry name" value="PKD_dom_sf"/>
</dbReference>
<protein>
    <submittedName>
        <fullName evidence="4">Por secretion system C-terminal sorting domain-containing protein</fullName>
    </submittedName>
</protein>
<gene>
    <name evidence="4" type="ORF">SAMN05216474_0671</name>
</gene>
<evidence type="ECO:0000313" key="4">
    <source>
        <dbReference type="EMBL" id="SFT45740.1"/>
    </source>
</evidence>
<dbReference type="OrthoDB" id="7443339at2"/>
<feature type="signal peptide" evidence="2">
    <location>
        <begin position="1"/>
        <end position="19"/>
    </location>
</feature>
<dbReference type="Proteomes" id="UP000236454">
    <property type="component" value="Unassembled WGS sequence"/>
</dbReference>
<dbReference type="EMBL" id="FPAS01000001">
    <property type="protein sequence ID" value="SFT45740.1"/>
    <property type="molecule type" value="Genomic_DNA"/>
</dbReference>
<evidence type="ECO:0000256" key="2">
    <source>
        <dbReference type="SAM" id="SignalP"/>
    </source>
</evidence>
<feature type="domain" description="PKD" evidence="3">
    <location>
        <begin position="141"/>
        <end position="168"/>
    </location>
</feature>
<evidence type="ECO:0000256" key="1">
    <source>
        <dbReference type="ARBA" id="ARBA00022729"/>
    </source>
</evidence>
<feature type="chain" id="PRO_5014634440" evidence="2">
    <location>
        <begin position="20"/>
        <end position="294"/>
    </location>
</feature>
<name>A0A1I6Y5I9_9FLAO</name>
<reference evidence="4 5" key="1">
    <citation type="submission" date="2016-10" db="EMBL/GenBank/DDBJ databases">
        <authorList>
            <person name="de Groot N.N."/>
        </authorList>
    </citation>
    <scope>NUCLEOTIDE SEQUENCE [LARGE SCALE GENOMIC DNA]</scope>
    <source>
        <strain evidence="4 5">CGMCC 1.7005</strain>
    </source>
</reference>
<dbReference type="RefSeq" id="WP_090246310.1">
    <property type="nucleotide sequence ID" value="NZ_FPAS01000001.1"/>
</dbReference>
<dbReference type="CDD" id="cd00146">
    <property type="entry name" value="PKD"/>
    <property type="match status" value="1"/>
</dbReference>
<evidence type="ECO:0000313" key="5">
    <source>
        <dbReference type="Proteomes" id="UP000236454"/>
    </source>
</evidence>
<dbReference type="InterPro" id="IPR013783">
    <property type="entry name" value="Ig-like_fold"/>
</dbReference>
<dbReference type="NCBIfam" id="TIGR04183">
    <property type="entry name" value="Por_Secre_tail"/>
    <property type="match status" value="1"/>
</dbReference>
<sequence length="294" mass="32310">MKTILLSITALFIGVAAYAQNCVADFSITNVGNSFTFNFTGNQPTNASIYWNIAGQNYTGTTVTATIPGPSMDFVSCQVTLIDSVNNLFCSDSKLDTLFIPGSTNNYCMADFDLLQDSTSINDYYLINQSTYSSNLQYVMWDFGDGTATNDPYPSHNYANVGTYVISLFIYTDSCWSIATDTLEVTSKSTGTWVYVIDEASLATQAVGNFVELKLYPNPSKGIDMNLSFSAQVASDIQVSIYSVTGSSVHNQTLTSKIGRNDLRLPTHQLSKGMYFVEITDFKGNKETLRFVVE</sequence>